<comment type="caution">
    <text evidence="2">The sequence shown here is derived from an EMBL/GenBank/DDBJ whole genome shotgun (WGS) entry which is preliminary data.</text>
</comment>
<dbReference type="Proteomes" id="UP000663868">
    <property type="component" value="Unassembled WGS sequence"/>
</dbReference>
<dbReference type="AlphaFoldDB" id="A0A819BG11"/>
<feature type="region of interest" description="Disordered" evidence="1">
    <location>
        <begin position="90"/>
        <end position="167"/>
    </location>
</feature>
<sequence>MSRKYSSWALNQPSIHPELTNMMRLTTVAGNEQDQLKNFERVEAIPHMYINVDAPPPPTTKFDARAMQPTMMQNHNSSFFAAPTALPPPSNLQTKIWPIEKPSRNPSAFDSGSTTTKRAHKHKHHHHHHHHHADKHHHHRHHSRRHRAKSAESIRNRQHRTSLSSSKVMLANPQYIEQDQLQQQQQQPMIVYRELSNGDGYTVDQNGFASVPYMTENEQGIVDDQQAPVVVYRDTNLQQTQHQSLMSDGISQDVFYNTDQDGTINKQNIPLQPIVNKLISPRVAPVNETQVNSYARCICNQMPTSMNTNINYIQEIERIYIEEDYSSPLSIVNPNSDNCVFQQSDPFISYPQQQHQQSSQIVYCTDPNQQDYLCTSNNHNSIIQQSISPQQQYVCVDNTQQAMQPTIINQIPVFNPLATNTNSQSLVNVPQQSLQRTTSVVIQQPQSQPLQIFQQPQPLQVIQQPQPLQVIQQPQQLQVIQQPQQLQFISNQQTQPGQFLQITPATQQMIQTIQPQVIQAPSVLQTIQMPAQAIAASPQILYQRPYDPVVGQIQNQQVTIANSPLVALSQPSYAPARIAPVVSGGQSQGPNMFRHALLQTVAGRTGVPLPSAVAPSGGGGGAIQLMQPTAGAANQNFILAGNPQRSGSVPIVPLTPGGLLIPFQPSQTSGGGGGLGLRRPGANPSNIRNFNDIRQHIQEQRAQILQNLQQQQQRYNRIPSPPVLSAGPRNQGGAYLAGNSISGGSAANSILGGSPPNSIIGGSAGQNGPYLFRNGYSAGARSGRTPFPSGAPSTYARPPSVGLNYSQPSYQGSYAGSIR</sequence>
<dbReference type="EMBL" id="CAJOBB010001053">
    <property type="protein sequence ID" value="CAF3800674.1"/>
    <property type="molecule type" value="Genomic_DNA"/>
</dbReference>
<evidence type="ECO:0000313" key="3">
    <source>
        <dbReference type="Proteomes" id="UP000663868"/>
    </source>
</evidence>
<protein>
    <submittedName>
        <fullName evidence="2">Uncharacterized protein</fullName>
    </submittedName>
</protein>
<feature type="region of interest" description="Disordered" evidence="1">
    <location>
        <begin position="783"/>
        <end position="819"/>
    </location>
</feature>
<name>A0A819BG11_9BILA</name>
<gene>
    <name evidence="2" type="ORF">KXQ929_LOCUS17022</name>
</gene>
<evidence type="ECO:0000256" key="1">
    <source>
        <dbReference type="SAM" id="MobiDB-lite"/>
    </source>
</evidence>
<feature type="compositionally biased region" description="Polar residues" evidence="1">
    <location>
        <begin position="104"/>
        <end position="116"/>
    </location>
</feature>
<evidence type="ECO:0000313" key="2">
    <source>
        <dbReference type="EMBL" id="CAF3800674.1"/>
    </source>
</evidence>
<proteinExistence type="predicted"/>
<accession>A0A819BG11</accession>
<feature type="compositionally biased region" description="Basic residues" evidence="1">
    <location>
        <begin position="117"/>
        <end position="148"/>
    </location>
</feature>
<organism evidence="2 3">
    <name type="scientific">Adineta steineri</name>
    <dbReference type="NCBI Taxonomy" id="433720"/>
    <lineage>
        <taxon>Eukaryota</taxon>
        <taxon>Metazoa</taxon>
        <taxon>Spiralia</taxon>
        <taxon>Gnathifera</taxon>
        <taxon>Rotifera</taxon>
        <taxon>Eurotatoria</taxon>
        <taxon>Bdelloidea</taxon>
        <taxon>Adinetida</taxon>
        <taxon>Adinetidae</taxon>
        <taxon>Adineta</taxon>
    </lineage>
</organism>
<feature type="compositionally biased region" description="Polar residues" evidence="1">
    <location>
        <begin position="803"/>
        <end position="819"/>
    </location>
</feature>
<reference evidence="2" key="1">
    <citation type="submission" date="2021-02" db="EMBL/GenBank/DDBJ databases">
        <authorList>
            <person name="Nowell W R."/>
        </authorList>
    </citation>
    <scope>NUCLEOTIDE SEQUENCE</scope>
</reference>